<keyword evidence="6" id="KW-0472">Membrane</keyword>
<dbReference type="InterPro" id="IPR003370">
    <property type="entry name" value="Chromate_transpt"/>
</dbReference>
<dbReference type="PANTHER" id="PTHR33567">
    <property type="entry name" value="CHROMATE ION TRANSPORTER (EUROFUNG)"/>
    <property type="match status" value="1"/>
</dbReference>
<dbReference type="NCBIfam" id="TIGR00937">
    <property type="entry name" value="2A51"/>
    <property type="match status" value="1"/>
</dbReference>
<comment type="subcellular location">
    <subcellularLocation>
        <location evidence="1">Cell membrane</location>
        <topology evidence="1">Multi-pass membrane protein</topology>
    </subcellularLocation>
</comment>
<dbReference type="EMBL" id="RIAR02000001">
    <property type="protein sequence ID" value="NSL88270.1"/>
    <property type="molecule type" value="Genomic_DNA"/>
</dbReference>
<dbReference type="PIRSF" id="PIRSF004810">
    <property type="entry name" value="ChrA"/>
    <property type="match status" value="1"/>
</dbReference>
<dbReference type="PANTHER" id="PTHR33567:SF3">
    <property type="entry name" value="CHROMATE ION TRANSPORTER (EUROFUNG)"/>
    <property type="match status" value="1"/>
</dbReference>
<evidence type="ECO:0000256" key="1">
    <source>
        <dbReference type="ARBA" id="ARBA00004651"/>
    </source>
</evidence>
<keyword evidence="8" id="KW-1185">Reference proteome</keyword>
<comment type="similarity">
    <text evidence="2">Belongs to the chromate ion transporter (CHR) (TC 2.A.51) family.</text>
</comment>
<evidence type="ECO:0000256" key="3">
    <source>
        <dbReference type="ARBA" id="ARBA00022475"/>
    </source>
</evidence>
<evidence type="ECO:0000256" key="2">
    <source>
        <dbReference type="ARBA" id="ARBA00005262"/>
    </source>
</evidence>
<dbReference type="AlphaFoldDB" id="A0A433WPW3"/>
<dbReference type="Proteomes" id="UP000281028">
    <property type="component" value="Unassembled WGS sequence"/>
</dbReference>
<evidence type="ECO:0000256" key="4">
    <source>
        <dbReference type="ARBA" id="ARBA00022692"/>
    </source>
</evidence>
<sequence length="448" mass="49840">MPETNFSSVNNNQPIHTRPSFREAMQFWFKLGWISFGGTTGHIAIMHDYLVEKRKWISNSKFIHALNHCMILPGPEAQQLAIYIGWKLHGRKGGILAGTFFVLPSMLILLALSIIYVCYGNSPWLLAMFDGLKPAVLAIILVATQKVGSKALLQPVHFLVAGAAFFCTYILHTPMPWIIVGVLALAVALRFIAPSVLHLKKKETTGDQQEQDYYLNMAQPADRSFKGSTALKLLLSFLLLWLIPFIMLMTLGGDKGFWKQLSCFFTETAFITIGGSYTVIPYVAQTVVGKLFWLNKTQMIDGFALAETTPGPLIIVLSYVGFMAGYNHFNGSLLMGAIGLLATTYFTFVPNFLFIFMGAPLIERSQGSIIIQSMLSLVTATVVGVILNLTFFLGKDILFPVEVSPGSIDYLALGWVLVALLLQLKFRINVLYLVILSLLYGLLRYWLL</sequence>
<gene>
    <name evidence="7" type="primary">chrA</name>
    <name evidence="7" type="ORF">ECE50_015630</name>
</gene>
<dbReference type="OrthoDB" id="9788907at2"/>
<dbReference type="InterPro" id="IPR014047">
    <property type="entry name" value="Chr_Tranpt_l_chain"/>
</dbReference>
<evidence type="ECO:0000256" key="5">
    <source>
        <dbReference type="ARBA" id="ARBA00022989"/>
    </source>
</evidence>
<comment type="caution">
    <text evidence="7">The sequence shown here is derived from an EMBL/GenBank/DDBJ whole genome shotgun (WGS) entry which is preliminary data.</text>
</comment>
<accession>A0A433WPW3</accession>
<proteinExistence type="inferred from homology"/>
<protein>
    <submittedName>
        <fullName evidence="7">Chromate efflux transporter</fullName>
    </submittedName>
</protein>
<keyword evidence="4" id="KW-0812">Transmembrane</keyword>
<dbReference type="GO" id="GO:0005886">
    <property type="term" value="C:plasma membrane"/>
    <property type="evidence" value="ECO:0007669"/>
    <property type="project" value="UniProtKB-SubCell"/>
</dbReference>
<dbReference type="GO" id="GO:0015109">
    <property type="term" value="F:chromate transmembrane transporter activity"/>
    <property type="evidence" value="ECO:0007669"/>
    <property type="project" value="InterPro"/>
</dbReference>
<keyword evidence="5" id="KW-1133">Transmembrane helix</keyword>
<organism evidence="7 8">
    <name type="scientific">Chitinophaga solisilvae</name>
    <dbReference type="NCBI Taxonomy" id="1233460"/>
    <lineage>
        <taxon>Bacteria</taxon>
        <taxon>Pseudomonadati</taxon>
        <taxon>Bacteroidota</taxon>
        <taxon>Chitinophagia</taxon>
        <taxon>Chitinophagales</taxon>
        <taxon>Chitinophagaceae</taxon>
        <taxon>Chitinophaga</taxon>
    </lineage>
</organism>
<evidence type="ECO:0000313" key="8">
    <source>
        <dbReference type="Proteomes" id="UP000281028"/>
    </source>
</evidence>
<dbReference type="Pfam" id="PF02417">
    <property type="entry name" value="Chromate_transp"/>
    <property type="match status" value="2"/>
</dbReference>
<keyword evidence="3" id="KW-1003">Cell membrane</keyword>
<evidence type="ECO:0000313" key="7">
    <source>
        <dbReference type="EMBL" id="NSL88270.1"/>
    </source>
</evidence>
<evidence type="ECO:0000256" key="6">
    <source>
        <dbReference type="ARBA" id="ARBA00023136"/>
    </source>
</evidence>
<reference evidence="7" key="1">
    <citation type="submission" date="2020-05" db="EMBL/GenBank/DDBJ databases">
        <title>Chitinophaga laudate sp. nov., isolated from a tropical peat swamp.</title>
        <authorList>
            <person name="Goh C.B.S."/>
            <person name="Lee M.S."/>
            <person name="Parimannan S."/>
            <person name="Pasbakhsh P."/>
            <person name="Yule C.M."/>
            <person name="Rajandas H."/>
            <person name="Loke S."/>
            <person name="Croft L."/>
            <person name="Tan J.B.L."/>
        </authorList>
    </citation>
    <scope>NUCLEOTIDE SEQUENCE</scope>
    <source>
        <strain evidence="7">Mgbs1</strain>
    </source>
</reference>
<name>A0A433WPW3_9BACT</name>